<reference evidence="2 3" key="1">
    <citation type="submission" date="2016-03" db="EMBL/GenBank/DDBJ databases">
        <title>Comparative genomics of the ectomycorrhizal sister species Rhizopogon vinicolor and Rhizopogon vesiculosus (Basidiomycota: Boletales) reveals a divergence of the mating type B locus.</title>
        <authorList>
            <person name="Mujic A.B."/>
            <person name="Kuo A."/>
            <person name="Tritt A."/>
            <person name="Lipzen A."/>
            <person name="Chen C."/>
            <person name="Johnson J."/>
            <person name="Sharma A."/>
            <person name="Barry K."/>
            <person name="Grigoriev I.V."/>
            <person name="Spatafora J.W."/>
        </authorList>
    </citation>
    <scope>NUCLEOTIDE SEQUENCE [LARGE SCALE GENOMIC DNA]</scope>
    <source>
        <strain evidence="2 3">AM-OR11-056</strain>
    </source>
</reference>
<sequence length="113" mass="13030">MACNAPDENFEWADVLSTVEFKHMKKAMQPPPSSYGIKKYTPPTQKYMDLQKEMKEMKEIQERQEKQKAAEPLRSMDVPAASTSKTLNLPSRQSDRLKKWDSGHLPSTERSTK</sequence>
<dbReference type="Proteomes" id="UP000183567">
    <property type="component" value="Unassembled WGS sequence"/>
</dbReference>
<dbReference type="EMBL" id="LVVM01005242">
    <property type="protein sequence ID" value="OJA11085.1"/>
    <property type="molecule type" value="Genomic_DNA"/>
</dbReference>
<dbReference type="AlphaFoldDB" id="A0A1J8PQC6"/>
<organism evidence="2 3">
    <name type="scientific">Rhizopogon vesiculosus</name>
    <dbReference type="NCBI Taxonomy" id="180088"/>
    <lineage>
        <taxon>Eukaryota</taxon>
        <taxon>Fungi</taxon>
        <taxon>Dikarya</taxon>
        <taxon>Basidiomycota</taxon>
        <taxon>Agaricomycotina</taxon>
        <taxon>Agaricomycetes</taxon>
        <taxon>Agaricomycetidae</taxon>
        <taxon>Boletales</taxon>
        <taxon>Suillineae</taxon>
        <taxon>Rhizopogonaceae</taxon>
        <taxon>Rhizopogon</taxon>
    </lineage>
</organism>
<name>A0A1J8PQC6_9AGAM</name>
<evidence type="ECO:0000313" key="3">
    <source>
        <dbReference type="Proteomes" id="UP000183567"/>
    </source>
</evidence>
<evidence type="ECO:0000256" key="1">
    <source>
        <dbReference type="SAM" id="MobiDB-lite"/>
    </source>
</evidence>
<gene>
    <name evidence="2" type="ORF">AZE42_13780</name>
</gene>
<accession>A0A1J8PQC6</accession>
<feature type="region of interest" description="Disordered" evidence="1">
    <location>
        <begin position="57"/>
        <end position="113"/>
    </location>
</feature>
<proteinExistence type="predicted"/>
<feature type="compositionally biased region" description="Polar residues" evidence="1">
    <location>
        <begin position="81"/>
        <end position="92"/>
    </location>
</feature>
<feature type="compositionally biased region" description="Basic and acidic residues" evidence="1">
    <location>
        <begin position="93"/>
        <end position="102"/>
    </location>
</feature>
<feature type="compositionally biased region" description="Basic and acidic residues" evidence="1">
    <location>
        <begin position="57"/>
        <end position="71"/>
    </location>
</feature>
<protein>
    <submittedName>
        <fullName evidence="2">Uncharacterized protein</fullName>
    </submittedName>
</protein>
<keyword evidence="3" id="KW-1185">Reference proteome</keyword>
<comment type="caution">
    <text evidence="2">The sequence shown here is derived from an EMBL/GenBank/DDBJ whole genome shotgun (WGS) entry which is preliminary data.</text>
</comment>
<evidence type="ECO:0000313" key="2">
    <source>
        <dbReference type="EMBL" id="OJA11085.1"/>
    </source>
</evidence>